<name>A0ABQ5CY12_9ASTR</name>
<evidence type="ECO:0000256" key="1">
    <source>
        <dbReference type="SAM" id="MobiDB-lite"/>
    </source>
</evidence>
<keyword evidence="3" id="KW-1185">Reference proteome</keyword>
<dbReference type="Proteomes" id="UP001151760">
    <property type="component" value="Unassembled WGS sequence"/>
</dbReference>
<sequence>MNNRWVKVFSEGQGRSWGGSRMVGSKCTLTMLSKDGQALTHMDIQEGAGEGYGCSSDNLTEEAPHPELVGPT</sequence>
<dbReference type="EMBL" id="BQNB010014750">
    <property type="protein sequence ID" value="GJT31946.1"/>
    <property type="molecule type" value="Genomic_DNA"/>
</dbReference>
<proteinExistence type="predicted"/>
<accession>A0ABQ5CY12</accession>
<reference evidence="2" key="1">
    <citation type="journal article" date="2022" name="Int. J. Mol. Sci.">
        <title>Draft Genome of Tanacetum Coccineum: Genomic Comparison of Closely Related Tanacetum-Family Plants.</title>
        <authorList>
            <person name="Yamashiro T."/>
            <person name="Shiraishi A."/>
            <person name="Nakayama K."/>
            <person name="Satake H."/>
        </authorList>
    </citation>
    <scope>NUCLEOTIDE SEQUENCE</scope>
</reference>
<reference evidence="2" key="2">
    <citation type="submission" date="2022-01" db="EMBL/GenBank/DDBJ databases">
        <authorList>
            <person name="Yamashiro T."/>
            <person name="Shiraishi A."/>
            <person name="Satake H."/>
            <person name="Nakayama K."/>
        </authorList>
    </citation>
    <scope>NUCLEOTIDE SEQUENCE</scope>
</reference>
<organism evidence="2 3">
    <name type="scientific">Tanacetum coccineum</name>
    <dbReference type="NCBI Taxonomy" id="301880"/>
    <lineage>
        <taxon>Eukaryota</taxon>
        <taxon>Viridiplantae</taxon>
        <taxon>Streptophyta</taxon>
        <taxon>Embryophyta</taxon>
        <taxon>Tracheophyta</taxon>
        <taxon>Spermatophyta</taxon>
        <taxon>Magnoliopsida</taxon>
        <taxon>eudicotyledons</taxon>
        <taxon>Gunneridae</taxon>
        <taxon>Pentapetalae</taxon>
        <taxon>asterids</taxon>
        <taxon>campanulids</taxon>
        <taxon>Asterales</taxon>
        <taxon>Asteraceae</taxon>
        <taxon>Asteroideae</taxon>
        <taxon>Anthemideae</taxon>
        <taxon>Anthemidinae</taxon>
        <taxon>Tanacetum</taxon>
    </lineage>
</organism>
<evidence type="ECO:0000313" key="3">
    <source>
        <dbReference type="Proteomes" id="UP001151760"/>
    </source>
</evidence>
<evidence type="ECO:0000313" key="2">
    <source>
        <dbReference type="EMBL" id="GJT31946.1"/>
    </source>
</evidence>
<gene>
    <name evidence="2" type="ORF">Tco_0922365</name>
</gene>
<comment type="caution">
    <text evidence="2">The sequence shown here is derived from an EMBL/GenBank/DDBJ whole genome shotgun (WGS) entry which is preliminary data.</text>
</comment>
<protein>
    <submittedName>
        <fullName evidence="2">Uncharacterized protein</fullName>
    </submittedName>
</protein>
<feature type="region of interest" description="Disordered" evidence="1">
    <location>
        <begin position="49"/>
        <end position="72"/>
    </location>
</feature>